<name>A0A080Z8T4_PHYNI</name>
<reference evidence="5 6" key="1">
    <citation type="submission" date="2013-11" db="EMBL/GenBank/DDBJ databases">
        <title>The Genome Sequence of Phytophthora parasitica P1976.</title>
        <authorList>
            <consortium name="The Broad Institute Genomics Platform"/>
            <person name="Russ C."/>
            <person name="Tyler B."/>
            <person name="Panabieres F."/>
            <person name="Shan W."/>
            <person name="Tripathy S."/>
            <person name="Grunwald N."/>
            <person name="Machado M."/>
            <person name="Johnson C.S."/>
            <person name="Walker B."/>
            <person name="Young S."/>
            <person name="Zeng Q."/>
            <person name="Gargeya S."/>
            <person name="Fitzgerald M."/>
            <person name="Haas B."/>
            <person name="Abouelleil A."/>
            <person name="Allen A.W."/>
            <person name="Alvarado L."/>
            <person name="Arachchi H.M."/>
            <person name="Berlin A.M."/>
            <person name="Chapman S.B."/>
            <person name="Gainer-Dewar J."/>
            <person name="Goldberg J."/>
            <person name="Griggs A."/>
            <person name="Gujja S."/>
            <person name="Hansen M."/>
            <person name="Howarth C."/>
            <person name="Imamovic A."/>
            <person name="Ireland A."/>
            <person name="Larimer J."/>
            <person name="McCowan C."/>
            <person name="Murphy C."/>
            <person name="Pearson M."/>
            <person name="Poon T.W."/>
            <person name="Priest M."/>
            <person name="Roberts A."/>
            <person name="Saif S."/>
            <person name="Shea T."/>
            <person name="Sisk P."/>
            <person name="Sykes S."/>
            <person name="Wortman J."/>
            <person name="Nusbaum C."/>
            <person name="Birren B."/>
        </authorList>
    </citation>
    <scope>NUCLEOTIDE SEQUENCE [LARGE SCALE GENOMIC DNA]</scope>
    <source>
        <strain evidence="5 6">P1976</strain>
    </source>
</reference>
<keyword evidence="1" id="KW-0853">WD repeat</keyword>
<evidence type="ECO:0000256" key="2">
    <source>
        <dbReference type="ARBA" id="ARBA00022737"/>
    </source>
</evidence>
<dbReference type="FunFam" id="2.130.10.10:FF:000397">
    <property type="entry name" value="Autophagy-related protein 18"/>
    <property type="match status" value="1"/>
</dbReference>
<dbReference type="InterPro" id="IPR001680">
    <property type="entry name" value="WD40_rpt"/>
</dbReference>
<comment type="similarity">
    <text evidence="3">Belongs to the WD repeat PROPPIN family.</text>
</comment>
<evidence type="ECO:0000256" key="3">
    <source>
        <dbReference type="ARBA" id="ARBA00025740"/>
    </source>
</evidence>
<dbReference type="SMART" id="SM00320">
    <property type="entry name" value="WD40"/>
    <property type="match status" value="2"/>
</dbReference>
<feature type="region of interest" description="Disordered" evidence="4">
    <location>
        <begin position="300"/>
        <end position="336"/>
    </location>
</feature>
<dbReference type="InterPro" id="IPR015943">
    <property type="entry name" value="WD40/YVTN_repeat-like_dom_sf"/>
</dbReference>
<dbReference type="GO" id="GO:0005737">
    <property type="term" value="C:cytoplasm"/>
    <property type="evidence" value="ECO:0007669"/>
    <property type="project" value="UniProtKB-ARBA"/>
</dbReference>
<accession>A0A080Z8T4</accession>
<dbReference type="Proteomes" id="UP000028582">
    <property type="component" value="Unassembled WGS sequence"/>
</dbReference>
<keyword evidence="2" id="KW-0677">Repeat</keyword>
<evidence type="ECO:0008006" key="7">
    <source>
        <dbReference type="Google" id="ProtNLM"/>
    </source>
</evidence>
<dbReference type="Pfam" id="PF21032">
    <property type="entry name" value="PROPPIN"/>
    <property type="match status" value="1"/>
</dbReference>
<organism evidence="5 6">
    <name type="scientific">Phytophthora nicotianae P1976</name>
    <dbReference type="NCBI Taxonomy" id="1317066"/>
    <lineage>
        <taxon>Eukaryota</taxon>
        <taxon>Sar</taxon>
        <taxon>Stramenopiles</taxon>
        <taxon>Oomycota</taxon>
        <taxon>Peronosporomycetes</taxon>
        <taxon>Peronosporales</taxon>
        <taxon>Peronosporaceae</taxon>
        <taxon>Phytophthora</taxon>
    </lineage>
</organism>
<dbReference type="InterPro" id="IPR048720">
    <property type="entry name" value="PROPPIN"/>
</dbReference>
<evidence type="ECO:0000313" key="5">
    <source>
        <dbReference type="EMBL" id="ETO63045.1"/>
    </source>
</evidence>
<dbReference type="AlphaFoldDB" id="A0A080Z8T4"/>
<dbReference type="OrthoDB" id="1667587at2759"/>
<dbReference type="EMBL" id="ANJA01003525">
    <property type="protein sequence ID" value="ETO63045.1"/>
    <property type="molecule type" value="Genomic_DNA"/>
</dbReference>
<dbReference type="Gene3D" id="2.130.10.10">
    <property type="entry name" value="YVTN repeat-like/Quinoprotein amine dehydrogenase"/>
    <property type="match status" value="1"/>
</dbReference>
<comment type="caution">
    <text evidence="5">The sequence shown here is derived from an EMBL/GenBank/DDBJ whole genome shotgun (WGS) entry which is preliminary data.</text>
</comment>
<evidence type="ECO:0000313" key="6">
    <source>
        <dbReference type="Proteomes" id="UP000028582"/>
    </source>
</evidence>
<feature type="compositionally biased region" description="Low complexity" evidence="4">
    <location>
        <begin position="324"/>
        <end position="336"/>
    </location>
</feature>
<sequence>MQVSALRRRMRSAESSRTDLLFLNFNQEASCISVGTRQGFAIYNCEPFGKCFQEDIGGIGIAEMLYCTSLVALVGAGDQPAFSPRRLRVWNTKTGAAICDLNFVTAVLAVRMNRQRLVAVLERKIYIFDISTMKILETLDTSPNPKALCVLSPHDNGHLAFPSGASPGEIVLYDANNLSVLNAFHAHRTAPVAMAFNPQGTLLATASESGTLIRVFAVPSGKKVAAFRRGSYGAQVYCLAFNESSTILCASSDTGTIHFFSLTGAESSATGSFGHFTPITSTLAVAGSTFGSTVFGSAAASPSPITSTTLGSSPGKPAMHPAGVSSTARTTRTSSSSTVSNFDEVAGVMSAYLPSSFSGIAEGTRDFAYARLRSTGVPNLCAIHGPRDANNPIVQLYVATTDGYFYEYSLNLAVGGKCKLERENVLRDSTSEEIEAIYIS</sequence>
<evidence type="ECO:0000256" key="1">
    <source>
        <dbReference type="ARBA" id="ARBA00022574"/>
    </source>
</evidence>
<proteinExistence type="inferred from homology"/>
<dbReference type="SUPFAM" id="SSF50978">
    <property type="entry name" value="WD40 repeat-like"/>
    <property type="match status" value="1"/>
</dbReference>
<evidence type="ECO:0000256" key="4">
    <source>
        <dbReference type="SAM" id="MobiDB-lite"/>
    </source>
</evidence>
<dbReference type="PANTHER" id="PTHR11227">
    <property type="entry name" value="WD-REPEAT PROTEIN INTERACTING WITH PHOSPHOINOSIDES WIPI -RELATED"/>
    <property type="match status" value="1"/>
</dbReference>
<feature type="compositionally biased region" description="Low complexity" evidence="4">
    <location>
        <begin position="300"/>
        <end position="309"/>
    </location>
</feature>
<dbReference type="InterPro" id="IPR036322">
    <property type="entry name" value="WD40_repeat_dom_sf"/>
</dbReference>
<gene>
    <name evidence="5" type="ORF">F444_19201</name>
</gene>
<protein>
    <recommendedName>
        <fullName evidence="7">Autophagy-related protein 18</fullName>
    </recommendedName>
</protein>